<keyword evidence="6" id="KW-1185">Reference proteome</keyword>
<evidence type="ECO:0000256" key="1">
    <source>
        <dbReference type="ARBA" id="ARBA00023015"/>
    </source>
</evidence>
<dbReference type="InterPro" id="IPR009057">
    <property type="entry name" value="Homeodomain-like_sf"/>
</dbReference>
<gene>
    <name evidence="5" type="ORF">GCM10010909_37020</name>
</gene>
<protein>
    <submittedName>
        <fullName evidence="5">AraC family transcriptional regulator</fullName>
    </submittedName>
</protein>
<dbReference type="PROSITE" id="PS00041">
    <property type="entry name" value="HTH_ARAC_FAMILY_1"/>
    <property type="match status" value="1"/>
</dbReference>
<dbReference type="PANTHER" id="PTHR47894">
    <property type="entry name" value="HTH-TYPE TRANSCRIPTIONAL REGULATOR GADX"/>
    <property type="match status" value="1"/>
</dbReference>
<keyword evidence="3" id="KW-0804">Transcription</keyword>
<evidence type="ECO:0000256" key="2">
    <source>
        <dbReference type="ARBA" id="ARBA00023125"/>
    </source>
</evidence>
<sequence length="298" mass="33343">MYERIALSRYLQLFEDAAALAGDPLFGARLGISLPPGELLGPIGFLVLTSPRLRIGLENLAHYIGVWQDATEITVHNQADTAIWSYRIKDPTLWPRRQDSEFTLAATCAMIRSCFGGGWAPLEVYFEHPRPKEWQALQAMFRAPLRFGHSANALVLDAADLDKPVQGASAGFAPFLRRHIEDMMPNEMEEVKLVQQVRQLVARDLGRSPVSLTLLAAELGLPPRTLQRYLADEGSSVREIVRDIKILEAKALLKTSRRHISAVSQAVGYGDPTAFWRAFKAWEGVSPAEFQRARVKKR</sequence>
<dbReference type="Pfam" id="PF12833">
    <property type="entry name" value="HTH_18"/>
    <property type="match status" value="1"/>
</dbReference>
<dbReference type="Pfam" id="PF12625">
    <property type="entry name" value="Arabinose_bd"/>
    <property type="match status" value="1"/>
</dbReference>
<evidence type="ECO:0000259" key="4">
    <source>
        <dbReference type="PROSITE" id="PS01124"/>
    </source>
</evidence>
<keyword evidence="2" id="KW-0238">DNA-binding</keyword>
<dbReference type="Gene3D" id="1.10.10.60">
    <property type="entry name" value="Homeodomain-like"/>
    <property type="match status" value="1"/>
</dbReference>
<dbReference type="InterPro" id="IPR018062">
    <property type="entry name" value="HTH_AraC-typ_CS"/>
</dbReference>
<dbReference type="PROSITE" id="PS01124">
    <property type="entry name" value="HTH_ARAC_FAMILY_2"/>
    <property type="match status" value="1"/>
</dbReference>
<dbReference type="SMART" id="SM00342">
    <property type="entry name" value="HTH_ARAC"/>
    <property type="match status" value="1"/>
</dbReference>
<evidence type="ECO:0000313" key="5">
    <source>
        <dbReference type="EMBL" id="GLR69020.1"/>
    </source>
</evidence>
<reference evidence="6" key="1">
    <citation type="journal article" date="2019" name="Int. J. Syst. Evol. Microbiol.">
        <title>The Global Catalogue of Microorganisms (GCM) 10K type strain sequencing project: providing services to taxonomists for standard genome sequencing and annotation.</title>
        <authorList>
            <consortium name="The Broad Institute Genomics Platform"/>
            <consortium name="The Broad Institute Genome Sequencing Center for Infectious Disease"/>
            <person name="Wu L."/>
            <person name="Ma J."/>
        </authorList>
    </citation>
    <scope>NUCLEOTIDE SEQUENCE [LARGE SCALE GENOMIC DNA]</scope>
    <source>
        <strain evidence="6">NBRC 112502</strain>
    </source>
</reference>
<dbReference type="Proteomes" id="UP001156641">
    <property type="component" value="Unassembled WGS sequence"/>
</dbReference>
<dbReference type="InterPro" id="IPR018060">
    <property type="entry name" value="HTH_AraC"/>
</dbReference>
<comment type="caution">
    <text evidence="5">The sequence shown here is derived from an EMBL/GenBank/DDBJ whole genome shotgun (WGS) entry which is preliminary data.</text>
</comment>
<feature type="domain" description="HTH araC/xylS-type" evidence="4">
    <location>
        <begin position="195"/>
        <end position="293"/>
    </location>
</feature>
<dbReference type="EMBL" id="BSOS01000100">
    <property type="protein sequence ID" value="GLR69020.1"/>
    <property type="molecule type" value="Genomic_DNA"/>
</dbReference>
<dbReference type="InterPro" id="IPR032687">
    <property type="entry name" value="AraC-type_N"/>
</dbReference>
<evidence type="ECO:0000313" key="6">
    <source>
        <dbReference type="Proteomes" id="UP001156641"/>
    </source>
</evidence>
<accession>A0ABQ6AG79</accession>
<dbReference type="SUPFAM" id="SSF46689">
    <property type="entry name" value="Homeodomain-like"/>
    <property type="match status" value="1"/>
</dbReference>
<proteinExistence type="predicted"/>
<keyword evidence="1" id="KW-0805">Transcription regulation</keyword>
<organism evidence="5 6">
    <name type="scientific">Acidocella aquatica</name>
    <dbReference type="NCBI Taxonomy" id="1922313"/>
    <lineage>
        <taxon>Bacteria</taxon>
        <taxon>Pseudomonadati</taxon>
        <taxon>Pseudomonadota</taxon>
        <taxon>Alphaproteobacteria</taxon>
        <taxon>Acetobacterales</taxon>
        <taxon>Acidocellaceae</taxon>
        <taxon>Acidocella</taxon>
    </lineage>
</organism>
<dbReference type="PANTHER" id="PTHR47894:SF4">
    <property type="entry name" value="HTH-TYPE TRANSCRIPTIONAL REGULATOR GADX"/>
    <property type="match status" value="1"/>
</dbReference>
<name>A0ABQ6AG79_9PROT</name>
<evidence type="ECO:0000256" key="3">
    <source>
        <dbReference type="ARBA" id="ARBA00023163"/>
    </source>
</evidence>